<dbReference type="Pfam" id="PF09982">
    <property type="entry name" value="LpxR"/>
    <property type="match status" value="1"/>
</dbReference>
<evidence type="ECO:0000313" key="1">
    <source>
        <dbReference type="EMBL" id="PZX37114.1"/>
    </source>
</evidence>
<protein>
    <recommendedName>
        <fullName evidence="3">Lipid A deacylase LpxR family protein</fullName>
    </recommendedName>
</protein>
<evidence type="ECO:0000313" key="2">
    <source>
        <dbReference type="Proteomes" id="UP000248584"/>
    </source>
</evidence>
<dbReference type="RefSeq" id="WP_015363543.1">
    <property type="nucleotide sequence ID" value="NZ_QKZR01000007.1"/>
</dbReference>
<gene>
    <name evidence="1" type="ORF">LX97_03136</name>
</gene>
<name>A0ABX5PUJ3_9FLAO</name>
<dbReference type="InterPro" id="IPR037107">
    <property type="entry name" value="Put_OMP_sf"/>
</dbReference>
<dbReference type="InterPro" id="IPR018707">
    <property type="entry name" value="LpxR"/>
</dbReference>
<dbReference type="EMBL" id="QKZR01000007">
    <property type="protein sequence ID" value="PZX37114.1"/>
    <property type="molecule type" value="Genomic_DNA"/>
</dbReference>
<reference evidence="1 2" key="1">
    <citation type="submission" date="2018-06" db="EMBL/GenBank/DDBJ databases">
        <title>Genomic Encyclopedia of Archaeal and Bacterial Type Strains, Phase II (KMG-II): from individual species to whole genera.</title>
        <authorList>
            <person name="Goeker M."/>
        </authorList>
    </citation>
    <scope>NUCLEOTIDE SEQUENCE [LARGE SCALE GENOMIC DNA]</scope>
    <source>
        <strain evidence="1 2">DSM 17205</strain>
    </source>
</reference>
<proteinExistence type="predicted"/>
<comment type="caution">
    <text evidence="1">The sequence shown here is derived from an EMBL/GenBank/DDBJ whole genome shotgun (WGS) entry which is preliminary data.</text>
</comment>
<organism evidence="1 2">
    <name type="scientific">Nonlabens dokdonensis</name>
    <dbReference type="NCBI Taxonomy" id="328515"/>
    <lineage>
        <taxon>Bacteria</taxon>
        <taxon>Pseudomonadati</taxon>
        <taxon>Bacteroidota</taxon>
        <taxon>Flavobacteriia</taxon>
        <taxon>Flavobacteriales</taxon>
        <taxon>Flavobacteriaceae</taxon>
        <taxon>Nonlabens</taxon>
    </lineage>
</organism>
<evidence type="ECO:0008006" key="3">
    <source>
        <dbReference type="Google" id="ProtNLM"/>
    </source>
</evidence>
<dbReference type="Proteomes" id="UP000248584">
    <property type="component" value="Unassembled WGS sequence"/>
</dbReference>
<sequence>MRNLTIALLSVILYSNHLHAQKIDNLTSIRNINNDHYFRFHYDNDYFAATDENYTQGYSFELVTPFFKKNPANFLFLKPKDSETQYGLTMEHIGFTPDRYDLPEIQVGDRPFAAAIYLKSFIIETDTIHKSRFTSSLNIGMIGPAAFGGEMQIGIHEATGNKTPRGWGNQIINDLVLNYEVGYEKQLLTYKNFFSFQTQGNLKVGTLFTNASIGFNATAGIINSSFNSKRNKKGFQLYAYAQPVINVIGYDATLQGGLFNRSSPYTIDSKDVKRLTAQFNYGIVLKTKTLYFEYTRSMITREFETGSYANWGGIRIGFTI</sequence>
<dbReference type="Gene3D" id="2.40.128.140">
    <property type="entry name" value="Outer membrane protein"/>
    <property type="match status" value="1"/>
</dbReference>
<accession>A0ABX5PUJ3</accession>
<keyword evidence="2" id="KW-1185">Reference proteome</keyword>